<dbReference type="Gramene" id="PVH63598">
    <property type="protein sequence ID" value="PVH63598"/>
    <property type="gene ID" value="PAHAL_2G065000"/>
</dbReference>
<dbReference type="EMBL" id="CM008047">
    <property type="protein sequence ID" value="PVH63598.1"/>
    <property type="molecule type" value="Genomic_DNA"/>
</dbReference>
<dbReference type="Proteomes" id="UP000243499">
    <property type="component" value="Chromosome 2"/>
</dbReference>
<dbReference type="AlphaFoldDB" id="A0A2T8KN32"/>
<name>A0A2T8KN32_9POAL</name>
<protein>
    <submittedName>
        <fullName evidence="1">Uncharacterized protein</fullName>
    </submittedName>
</protein>
<sequence>MGKSLFRGFYRNFIYERNETEIVTFQKIGTKDIGLSMLHSSEGGRKDQTDY</sequence>
<gene>
    <name evidence="1" type="ORF">PAHAL_2G065000</name>
</gene>
<reference evidence="1" key="1">
    <citation type="submission" date="2018-04" db="EMBL/GenBank/DDBJ databases">
        <title>WGS assembly of Panicum hallii.</title>
        <authorList>
            <person name="Lovell J."/>
            <person name="Jenkins J."/>
            <person name="Lowry D."/>
            <person name="Mamidi S."/>
            <person name="Sreedasyam A."/>
            <person name="Weng X."/>
            <person name="Barry K."/>
            <person name="Bonette J."/>
            <person name="Campitelli B."/>
            <person name="Daum C."/>
            <person name="Gordon S."/>
            <person name="Gould B."/>
            <person name="Lipzen A."/>
            <person name="Macqueen A."/>
            <person name="Palacio-Mejia J."/>
            <person name="Plott C."/>
            <person name="Shakirov E."/>
            <person name="Shu S."/>
            <person name="Yoshinaga Y."/>
            <person name="Zane M."/>
            <person name="Rokhsar D."/>
            <person name="Grimwood J."/>
            <person name="Schmutz J."/>
            <person name="Juenger T."/>
        </authorList>
    </citation>
    <scope>NUCLEOTIDE SEQUENCE [LARGE SCALE GENOMIC DNA]</scope>
    <source>
        <strain evidence="1">FIL2</strain>
    </source>
</reference>
<proteinExistence type="predicted"/>
<organism evidence="1">
    <name type="scientific">Panicum hallii</name>
    <dbReference type="NCBI Taxonomy" id="206008"/>
    <lineage>
        <taxon>Eukaryota</taxon>
        <taxon>Viridiplantae</taxon>
        <taxon>Streptophyta</taxon>
        <taxon>Embryophyta</taxon>
        <taxon>Tracheophyta</taxon>
        <taxon>Spermatophyta</taxon>
        <taxon>Magnoliopsida</taxon>
        <taxon>Liliopsida</taxon>
        <taxon>Poales</taxon>
        <taxon>Poaceae</taxon>
        <taxon>PACMAD clade</taxon>
        <taxon>Panicoideae</taxon>
        <taxon>Panicodae</taxon>
        <taxon>Paniceae</taxon>
        <taxon>Panicinae</taxon>
        <taxon>Panicum</taxon>
        <taxon>Panicum sect. Panicum</taxon>
    </lineage>
</organism>
<accession>A0A2T8KN32</accession>
<evidence type="ECO:0000313" key="1">
    <source>
        <dbReference type="EMBL" id="PVH63598.1"/>
    </source>
</evidence>